<dbReference type="Pfam" id="PF00583">
    <property type="entry name" value="Acetyltransf_1"/>
    <property type="match status" value="1"/>
</dbReference>
<gene>
    <name evidence="3" type="ORF">JBS370_LOCUS24308</name>
    <name evidence="2" type="ORF">ZHD862_LOCUS17722</name>
</gene>
<dbReference type="Proteomes" id="UP000663836">
    <property type="component" value="Unassembled WGS sequence"/>
</dbReference>
<dbReference type="EMBL" id="CAJOBD010003771">
    <property type="protein sequence ID" value="CAF3965051.1"/>
    <property type="molecule type" value="Genomic_DNA"/>
</dbReference>
<dbReference type="Proteomes" id="UP000663864">
    <property type="component" value="Unassembled WGS sequence"/>
</dbReference>
<dbReference type="PANTHER" id="PTHR13170:SF16">
    <property type="entry name" value="PROTEIN O-GLCNACASE"/>
    <property type="match status" value="1"/>
</dbReference>
<evidence type="ECO:0000259" key="1">
    <source>
        <dbReference type="PROSITE" id="PS51186"/>
    </source>
</evidence>
<dbReference type="Gene3D" id="3.40.630.30">
    <property type="match status" value="1"/>
</dbReference>
<dbReference type="PROSITE" id="PS51186">
    <property type="entry name" value="GNAT"/>
    <property type="match status" value="1"/>
</dbReference>
<evidence type="ECO:0000313" key="2">
    <source>
        <dbReference type="EMBL" id="CAF1103415.1"/>
    </source>
</evidence>
<evidence type="ECO:0000313" key="4">
    <source>
        <dbReference type="Proteomes" id="UP000663864"/>
    </source>
</evidence>
<dbReference type="PANTHER" id="PTHR13170">
    <property type="entry name" value="O-GLCNACASE"/>
    <property type="match status" value="1"/>
</dbReference>
<dbReference type="AlphaFoldDB" id="A0A814PE03"/>
<accession>A0A814PE03</accession>
<organism evidence="2 4">
    <name type="scientific">Rotaria sordida</name>
    <dbReference type="NCBI Taxonomy" id="392033"/>
    <lineage>
        <taxon>Eukaryota</taxon>
        <taxon>Metazoa</taxon>
        <taxon>Spiralia</taxon>
        <taxon>Gnathifera</taxon>
        <taxon>Rotifera</taxon>
        <taxon>Eurotatoria</taxon>
        <taxon>Bdelloidea</taxon>
        <taxon>Philodinida</taxon>
        <taxon>Philodinidae</taxon>
        <taxon>Rotaria</taxon>
    </lineage>
</organism>
<reference evidence="2" key="1">
    <citation type="submission" date="2021-02" db="EMBL/GenBank/DDBJ databases">
        <authorList>
            <person name="Nowell W R."/>
        </authorList>
    </citation>
    <scope>NUCLEOTIDE SEQUENCE</scope>
</reference>
<dbReference type="InterPro" id="IPR016181">
    <property type="entry name" value="Acyl_CoA_acyltransferase"/>
</dbReference>
<feature type="domain" description="N-acetyltransferase" evidence="1">
    <location>
        <begin position="124"/>
        <end position="206"/>
    </location>
</feature>
<sequence length="224" mass="25838">MSESYNIRPCTIADEDDAVTVCLKTGDAGNDASLLYDDPKLLGYRYVSPYIHLSPELAFVLEDSKGNVCGYVLATLHNDIFCKRYVDEWLPKMKQLYPTIPSGEERGKKDWQIIRSFHNYNLQSLKIFDDYPSLLHIDLLPKAQGKGYGTKMMHHIENELQRHGSKGVHLEMAANNARAFRFYTKLGYTVLAQDQYTIWLVHQFLDFEFMILQSTIRLDSLCND</sequence>
<dbReference type="InterPro" id="IPR051822">
    <property type="entry name" value="Glycosyl_Hydrolase_84"/>
</dbReference>
<comment type="caution">
    <text evidence="2">The sequence shown here is derived from an EMBL/GenBank/DDBJ whole genome shotgun (WGS) entry which is preliminary data.</text>
</comment>
<dbReference type="SUPFAM" id="SSF55729">
    <property type="entry name" value="Acyl-CoA N-acyltransferases (Nat)"/>
    <property type="match status" value="1"/>
</dbReference>
<protein>
    <recommendedName>
        <fullName evidence="1">N-acetyltransferase domain-containing protein</fullName>
    </recommendedName>
</protein>
<dbReference type="EMBL" id="CAJNOT010000892">
    <property type="protein sequence ID" value="CAF1103415.1"/>
    <property type="molecule type" value="Genomic_DNA"/>
</dbReference>
<evidence type="ECO:0000313" key="3">
    <source>
        <dbReference type="EMBL" id="CAF3965051.1"/>
    </source>
</evidence>
<proteinExistence type="predicted"/>
<dbReference type="CDD" id="cd04301">
    <property type="entry name" value="NAT_SF"/>
    <property type="match status" value="1"/>
</dbReference>
<dbReference type="InterPro" id="IPR000182">
    <property type="entry name" value="GNAT_dom"/>
</dbReference>
<name>A0A814PE03_9BILA</name>
<dbReference type="GO" id="GO:0016747">
    <property type="term" value="F:acyltransferase activity, transferring groups other than amino-acyl groups"/>
    <property type="evidence" value="ECO:0007669"/>
    <property type="project" value="InterPro"/>
</dbReference>